<dbReference type="Proteomes" id="UP000521748">
    <property type="component" value="Unassembled WGS sequence"/>
</dbReference>
<evidence type="ECO:0000256" key="1">
    <source>
        <dbReference type="SAM" id="MobiDB-lite"/>
    </source>
</evidence>
<evidence type="ECO:0000313" key="3">
    <source>
        <dbReference type="EMBL" id="NYE96345.1"/>
    </source>
</evidence>
<reference evidence="3 4" key="1">
    <citation type="submission" date="2020-07" db="EMBL/GenBank/DDBJ databases">
        <title>Sequencing the genomes of 1000 actinobacteria strains.</title>
        <authorList>
            <person name="Klenk H.-P."/>
        </authorList>
    </citation>
    <scope>NUCLEOTIDE SEQUENCE [LARGE SCALE GENOMIC DNA]</scope>
    <source>
        <strain evidence="3 4">DSM 102047</strain>
    </source>
</reference>
<dbReference type="RefSeq" id="WP_179390010.1">
    <property type="nucleotide sequence ID" value="NZ_JACBYQ010000002.1"/>
</dbReference>
<accession>A0A7Y9LVL0</accession>
<dbReference type="PROSITE" id="PS52050">
    <property type="entry name" value="WYL"/>
    <property type="match status" value="1"/>
</dbReference>
<feature type="domain" description="Helicase XPB/Ssl2 N-terminal" evidence="2">
    <location>
        <begin position="505"/>
        <end position="627"/>
    </location>
</feature>
<feature type="region of interest" description="Disordered" evidence="1">
    <location>
        <begin position="652"/>
        <end position="682"/>
    </location>
</feature>
<name>A0A7Y9LVL0_9MICC</name>
<comment type="caution">
    <text evidence="3">The sequence shown here is derived from an EMBL/GenBank/DDBJ whole genome shotgun (WGS) entry which is preliminary data.</text>
</comment>
<sequence length="785" mass="83959">MSSIRALSQELAARSDAALRELFLARPDLVSPPVPDFAALAARACARISVQRALDTLDTPHLQVLEAVLVYHEFSEQPAANSATLKALITGSSKAGVEKILRDLNSLALLYRDSGGFSPVSSLYEVIGAHPAGLGRSYSELARPAQDWMRTTAAGLGLENTEPAQALAARFEQQDWWSALLAEAPEKTIELLARFEEGPLGLVPKSRRSSRAGQGADRSPSPLDFLLDHGILVPLDAEHVELPREAGIAWREGRLISHFESKPPIAHTVSASAARRDNAALGSIAEVLREIGVLLTAIAQQPLPTLRTGGVGVRALRPLAQQLESDVSRVSVLLELSAAAGLIVLDADTSSWTAELAWWDWPREEQWLRLALGWLRLQRSPALVGQAVPGGQGTINLLAAEGRRADAPQLRQLLLQTLAQLTETSAAEAVIAVEPDSLLASVKWQRPRLWRRLRRLAPGILAEAELLGLTGSGALTDFGRLLSRGQAEQAAASLREQLPAAISTVLLQADLTAIAPGFLEPRLSAELSVLADREGQGPAATYRFSASSLRRALDAGREPARILDFLSTHSSTAIPQPLEYLIRDTAARHGLLRVEGVSSVIRSPDEALLSSLLHETALQALGLHELAPGVLGSQASPAELARALRELGMAPALGGADQQPAPAQRSLATAGIEAEPEETAEPGAAFAEQIASLRSKPAGVPANSAVVPQLSIETLREAIRSHRTVRLTVVDGSGNPERLRLVPLAVSNGRVRVFDPERDTERVMSIHRIVDVDILDEADKAGKKP</sequence>
<gene>
    <name evidence="3" type="ORF">FHU41_002595</name>
</gene>
<organism evidence="3 4">
    <name type="scientific">Psychromicrobium silvestre</name>
    <dbReference type="NCBI Taxonomy" id="1645614"/>
    <lineage>
        <taxon>Bacteria</taxon>
        <taxon>Bacillati</taxon>
        <taxon>Actinomycetota</taxon>
        <taxon>Actinomycetes</taxon>
        <taxon>Micrococcales</taxon>
        <taxon>Micrococcaceae</taxon>
        <taxon>Psychromicrobium</taxon>
    </lineage>
</organism>
<keyword evidence="4" id="KW-1185">Reference proteome</keyword>
<dbReference type="InterPro" id="IPR032830">
    <property type="entry name" value="XPB/Ssl2_N"/>
</dbReference>
<dbReference type="AlphaFoldDB" id="A0A7Y9LVL0"/>
<protein>
    <recommendedName>
        <fullName evidence="2">Helicase XPB/Ssl2 N-terminal domain-containing protein</fullName>
    </recommendedName>
</protein>
<dbReference type="EMBL" id="JACBYQ010000002">
    <property type="protein sequence ID" value="NYE96345.1"/>
    <property type="molecule type" value="Genomic_DNA"/>
</dbReference>
<proteinExistence type="predicted"/>
<evidence type="ECO:0000259" key="2">
    <source>
        <dbReference type="Pfam" id="PF13625"/>
    </source>
</evidence>
<evidence type="ECO:0000313" key="4">
    <source>
        <dbReference type="Proteomes" id="UP000521748"/>
    </source>
</evidence>
<dbReference type="Pfam" id="PF13625">
    <property type="entry name" value="Helicase_C_3"/>
    <property type="match status" value="1"/>
</dbReference>